<feature type="domain" description="ATP-grasp" evidence="2">
    <location>
        <begin position="126"/>
        <end position="321"/>
    </location>
</feature>
<dbReference type="AlphaFoldDB" id="A0A8J3YC48"/>
<keyword evidence="1" id="KW-0547">Nucleotide-binding</keyword>
<name>A0A8J3YC48_9ACTN</name>
<dbReference type="RefSeq" id="WP_203940214.1">
    <property type="nucleotide sequence ID" value="NZ_BAAAGJ010000006.1"/>
</dbReference>
<dbReference type="Gene3D" id="3.30.1490.20">
    <property type="entry name" value="ATP-grasp fold, A domain"/>
    <property type="match status" value="1"/>
</dbReference>
<evidence type="ECO:0000256" key="1">
    <source>
        <dbReference type="PROSITE-ProRule" id="PRU00409"/>
    </source>
</evidence>
<reference evidence="3" key="1">
    <citation type="submission" date="2021-01" db="EMBL/GenBank/DDBJ databases">
        <title>Whole genome shotgun sequence of Spirilliplanes yamanashiensis NBRC 15828.</title>
        <authorList>
            <person name="Komaki H."/>
            <person name="Tamura T."/>
        </authorList>
    </citation>
    <scope>NUCLEOTIDE SEQUENCE</scope>
    <source>
        <strain evidence="3">NBRC 15828</strain>
    </source>
</reference>
<dbReference type="SUPFAM" id="SSF56059">
    <property type="entry name" value="Glutathione synthetase ATP-binding domain-like"/>
    <property type="match status" value="1"/>
</dbReference>
<dbReference type="GO" id="GO:0005524">
    <property type="term" value="F:ATP binding"/>
    <property type="evidence" value="ECO:0007669"/>
    <property type="project" value="UniProtKB-UniRule"/>
</dbReference>
<keyword evidence="1" id="KW-0067">ATP-binding</keyword>
<dbReference type="InterPro" id="IPR011761">
    <property type="entry name" value="ATP-grasp"/>
</dbReference>
<evidence type="ECO:0000313" key="4">
    <source>
        <dbReference type="Proteomes" id="UP000652013"/>
    </source>
</evidence>
<dbReference type="Gene3D" id="3.30.470.20">
    <property type="entry name" value="ATP-grasp fold, B domain"/>
    <property type="match status" value="1"/>
</dbReference>
<dbReference type="Proteomes" id="UP000652013">
    <property type="component" value="Unassembled WGS sequence"/>
</dbReference>
<sequence length="389" mass="42061">MGDRAPAAVVLGGGVNLIEVVRSLALAGVPTATVAPAHDAARLSRHATAVLTVEWSDPAAVAGEGELVDRLLRWARTQPAPPPMLFTSDEALLFVSRHRDALAAGFRLALADAACVRATVDKTLFAPLAERLGLPVPATRIAAAPSGDLPADMTTLGYPLIVKPHRRDRAWHRAAQTRQKATLVGDEDELARLWHRLATFGAPVILQASVTGPEDRLESYHVYVDDRGEIAAEFTGRKIRTLPAAYGHTTALVVTDTPDVLVCGRRVVRALGLRGVAKVDFKRAPDGKLFMLEVNPRFHLWHHPGARAGVNIPAVVYADLTGRPRPPSPDVRAGVRWVHPLDVVAARAQGIAPWRWARWARGCEAKAFWAWSDPLPLVSAVAARLPGRR</sequence>
<protein>
    <recommendedName>
        <fullName evidence="2">ATP-grasp domain-containing protein</fullName>
    </recommendedName>
</protein>
<dbReference type="InterPro" id="IPR013815">
    <property type="entry name" value="ATP_grasp_subdomain_1"/>
</dbReference>
<evidence type="ECO:0000313" key="3">
    <source>
        <dbReference type="EMBL" id="GIJ05003.1"/>
    </source>
</evidence>
<evidence type="ECO:0000259" key="2">
    <source>
        <dbReference type="PROSITE" id="PS50975"/>
    </source>
</evidence>
<dbReference type="GO" id="GO:0046872">
    <property type="term" value="F:metal ion binding"/>
    <property type="evidence" value="ECO:0007669"/>
    <property type="project" value="InterPro"/>
</dbReference>
<organism evidence="3 4">
    <name type="scientific">Spirilliplanes yamanashiensis</name>
    <dbReference type="NCBI Taxonomy" id="42233"/>
    <lineage>
        <taxon>Bacteria</taxon>
        <taxon>Bacillati</taxon>
        <taxon>Actinomycetota</taxon>
        <taxon>Actinomycetes</taxon>
        <taxon>Micromonosporales</taxon>
        <taxon>Micromonosporaceae</taxon>
        <taxon>Spirilliplanes</taxon>
    </lineage>
</organism>
<comment type="caution">
    <text evidence="3">The sequence shown here is derived from an EMBL/GenBank/DDBJ whole genome shotgun (WGS) entry which is preliminary data.</text>
</comment>
<proteinExistence type="predicted"/>
<dbReference type="EMBL" id="BOOY01000030">
    <property type="protein sequence ID" value="GIJ05003.1"/>
    <property type="molecule type" value="Genomic_DNA"/>
</dbReference>
<accession>A0A8J3YC48</accession>
<keyword evidence="4" id="KW-1185">Reference proteome</keyword>
<dbReference type="PROSITE" id="PS50975">
    <property type="entry name" value="ATP_GRASP"/>
    <property type="match status" value="1"/>
</dbReference>
<dbReference type="Pfam" id="PF15632">
    <property type="entry name" value="ATPgrasp_Ter"/>
    <property type="match status" value="1"/>
</dbReference>
<gene>
    <name evidence="3" type="ORF">Sya03_43550</name>
</gene>